<dbReference type="AlphaFoldDB" id="A0A9D4F1A9"/>
<dbReference type="Proteomes" id="UP000828390">
    <property type="component" value="Unassembled WGS sequence"/>
</dbReference>
<comment type="caution">
    <text evidence="2">The sequence shown here is derived from an EMBL/GenBank/DDBJ whole genome shotgun (WGS) entry which is preliminary data.</text>
</comment>
<name>A0A9D4F1A9_DREPO</name>
<evidence type="ECO:0000256" key="1">
    <source>
        <dbReference type="SAM" id="MobiDB-lite"/>
    </source>
</evidence>
<proteinExistence type="predicted"/>
<keyword evidence="3" id="KW-1185">Reference proteome</keyword>
<evidence type="ECO:0000313" key="2">
    <source>
        <dbReference type="EMBL" id="KAH3787637.1"/>
    </source>
</evidence>
<dbReference type="EMBL" id="JAIWYP010000008">
    <property type="protein sequence ID" value="KAH3787637.1"/>
    <property type="molecule type" value="Genomic_DNA"/>
</dbReference>
<sequence length="109" mass="11938">MQIRMRIDGILADGGNRTLEPAHGGKWGQLTPPPPPLENRYLHGTPWKEIPTVSIVSILYEAPLSGLILKIVYDSGGKGGETPLDSHRIIPADAHASAITTQQWRILHM</sequence>
<gene>
    <name evidence="2" type="ORF">DPMN_165764</name>
</gene>
<protein>
    <submittedName>
        <fullName evidence="2">Uncharacterized protein</fullName>
    </submittedName>
</protein>
<accession>A0A9D4F1A9</accession>
<feature type="region of interest" description="Disordered" evidence="1">
    <location>
        <begin position="14"/>
        <end position="35"/>
    </location>
</feature>
<reference evidence="2" key="2">
    <citation type="submission" date="2020-11" db="EMBL/GenBank/DDBJ databases">
        <authorList>
            <person name="McCartney M.A."/>
            <person name="Auch B."/>
            <person name="Kono T."/>
            <person name="Mallez S."/>
            <person name="Becker A."/>
            <person name="Gohl D.M."/>
            <person name="Silverstein K.A.T."/>
            <person name="Koren S."/>
            <person name="Bechman K.B."/>
            <person name="Herman A."/>
            <person name="Abrahante J.E."/>
            <person name="Garbe J."/>
        </authorList>
    </citation>
    <scope>NUCLEOTIDE SEQUENCE</scope>
    <source>
        <strain evidence="2">Duluth1</strain>
        <tissue evidence="2">Whole animal</tissue>
    </source>
</reference>
<organism evidence="2 3">
    <name type="scientific">Dreissena polymorpha</name>
    <name type="common">Zebra mussel</name>
    <name type="synonym">Mytilus polymorpha</name>
    <dbReference type="NCBI Taxonomy" id="45954"/>
    <lineage>
        <taxon>Eukaryota</taxon>
        <taxon>Metazoa</taxon>
        <taxon>Spiralia</taxon>
        <taxon>Lophotrochozoa</taxon>
        <taxon>Mollusca</taxon>
        <taxon>Bivalvia</taxon>
        <taxon>Autobranchia</taxon>
        <taxon>Heteroconchia</taxon>
        <taxon>Euheterodonta</taxon>
        <taxon>Imparidentia</taxon>
        <taxon>Neoheterodontei</taxon>
        <taxon>Myida</taxon>
        <taxon>Dreissenoidea</taxon>
        <taxon>Dreissenidae</taxon>
        <taxon>Dreissena</taxon>
    </lineage>
</organism>
<reference evidence="2" key="1">
    <citation type="journal article" date="2019" name="bioRxiv">
        <title>The Genome of the Zebra Mussel, Dreissena polymorpha: A Resource for Invasive Species Research.</title>
        <authorList>
            <person name="McCartney M.A."/>
            <person name="Auch B."/>
            <person name="Kono T."/>
            <person name="Mallez S."/>
            <person name="Zhang Y."/>
            <person name="Obille A."/>
            <person name="Becker A."/>
            <person name="Abrahante J.E."/>
            <person name="Garbe J."/>
            <person name="Badalamenti J.P."/>
            <person name="Herman A."/>
            <person name="Mangelson H."/>
            <person name="Liachko I."/>
            <person name="Sullivan S."/>
            <person name="Sone E.D."/>
            <person name="Koren S."/>
            <person name="Silverstein K.A.T."/>
            <person name="Beckman K.B."/>
            <person name="Gohl D.M."/>
        </authorList>
    </citation>
    <scope>NUCLEOTIDE SEQUENCE</scope>
    <source>
        <strain evidence="2">Duluth1</strain>
        <tissue evidence="2">Whole animal</tissue>
    </source>
</reference>
<evidence type="ECO:0000313" key="3">
    <source>
        <dbReference type="Proteomes" id="UP000828390"/>
    </source>
</evidence>